<keyword evidence="1" id="KW-0614">Plasmid</keyword>
<sequence>MGRKITRRNLKNGLFAFIDLLGFSDRVQRIETEEDLRKLDDDVVFVQGEFEHKSSDYFVRESQKIVGKRVLAFSDCVAISVPLRSDLTKLQGTFDVLMSELTSFAIAQGDCVQRGIFLRGGVDLGYWFHRKDTLISPAMVNAYRLEHDACVPMIAITPALRKYLAQHPDRTYYSDDIEPFAKTLKQHRKLPNGQTHWFINYLRICLESVEPAIVGEDRDRMRTEAWQSACHEWALNHGRVIAKARANATTPSVRLKYEWLAKYHNAEIKRFFSKRAKPLLIALS</sequence>
<evidence type="ECO:0000313" key="1">
    <source>
        <dbReference type="EMBL" id="EEE48172.2"/>
    </source>
</evidence>
<name>A0A5E8H7V3_ROSAD</name>
<dbReference type="EMBL" id="ACCU02000005">
    <property type="protein sequence ID" value="EEE48172.2"/>
    <property type="molecule type" value="Genomic_DNA"/>
</dbReference>
<dbReference type="Proteomes" id="UP000004703">
    <property type="component" value="Plasmid pLADFL_1"/>
</dbReference>
<evidence type="ECO:0000313" key="2">
    <source>
        <dbReference type="Proteomes" id="UP000004703"/>
    </source>
</evidence>
<dbReference type="RefSeq" id="WP_040450223.1">
    <property type="nucleotide sequence ID" value="NZ_CM011003.1"/>
</dbReference>
<reference evidence="1 2" key="2">
    <citation type="submission" date="2013-04" db="EMBL/GenBank/DDBJ databases">
        <authorList>
            <person name="Fiebig A."/>
            <person name="Pradella S."/>
            <person name="Wagner-Doebler I."/>
        </authorList>
    </citation>
    <scope>NUCLEOTIDE SEQUENCE [LARGE SCALE GENOMIC DNA]</scope>
    <source>
        <strain evidence="2">DSM 17067 / NCIMB 14079 / DFL-11</strain>
        <plasmid evidence="2">pladfl_1</plasmid>
    </source>
</reference>
<reference evidence="1 2" key="1">
    <citation type="submission" date="2008-01" db="EMBL/GenBank/DDBJ databases">
        <authorList>
            <person name="Wagner-Dobler I."/>
            <person name="Ferriera S."/>
            <person name="Johnson J."/>
            <person name="Kravitz S."/>
            <person name="Beeson K."/>
            <person name="Sutton G."/>
            <person name="Rogers Y.-H."/>
            <person name="Friedman R."/>
            <person name="Frazier M."/>
            <person name="Venter J.C."/>
        </authorList>
    </citation>
    <scope>NUCLEOTIDE SEQUENCE [LARGE SCALE GENOMIC DNA]</scope>
    <source>
        <strain evidence="2">DSM 17067 / NCIMB 14079 / DFL-11</strain>
        <plasmid evidence="2">pladfl_1</plasmid>
    </source>
</reference>
<geneLocation type="plasmid" evidence="2">
    <name>pladfl_1</name>
</geneLocation>
<dbReference type="AlphaFoldDB" id="A0A5E8H7V3"/>
<dbReference type="GeneID" id="39677477"/>
<comment type="caution">
    <text evidence="1">The sequence shown here is derived from an EMBL/GenBank/DDBJ whole genome shotgun (WGS) entry which is preliminary data.</text>
</comment>
<accession>A0A5E8H7V3</accession>
<proteinExistence type="predicted"/>
<organism evidence="1 2">
    <name type="scientific">Roseibium alexandrii (strain DSM 17067 / NCIMB 14079 / DFL-11)</name>
    <name type="common">Labrenzia alexandrii</name>
    <dbReference type="NCBI Taxonomy" id="244592"/>
    <lineage>
        <taxon>Bacteria</taxon>
        <taxon>Pseudomonadati</taxon>
        <taxon>Pseudomonadota</taxon>
        <taxon>Alphaproteobacteria</taxon>
        <taxon>Hyphomicrobiales</taxon>
        <taxon>Stappiaceae</taxon>
        <taxon>Roseibium</taxon>
    </lineage>
</organism>
<protein>
    <submittedName>
        <fullName evidence="1">Uncharacterized protein</fullName>
    </submittedName>
</protein>
<gene>
    <name evidence="1" type="ORF">SADFL11_66</name>
</gene>